<keyword evidence="2" id="KW-1133">Transmembrane helix</keyword>
<dbReference type="Proteomes" id="UP000475862">
    <property type="component" value="Unassembled WGS sequence"/>
</dbReference>
<evidence type="ECO:0000256" key="2">
    <source>
        <dbReference type="SAM" id="Phobius"/>
    </source>
</evidence>
<keyword evidence="4" id="KW-1185">Reference proteome</keyword>
<reference evidence="3 4" key="1">
    <citation type="submission" date="2019-08" db="EMBL/GenBank/DDBJ databases">
        <title>The genome of the soybean aphid Biotype 1, its phylome, world population structure and adaptation to the North American continent.</title>
        <authorList>
            <person name="Giordano R."/>
            <person name="Donthu R.K."/>
            <person name="Hernandez A.G."/>
            <person name="Wright C.L."/>
            <person name="Zimin A.V."/>
        </authorList>
    </citation>
    <scope>NUCLEOTIDE SEQUENCE [LARGE SCALE GENOMIC DNA]</scope>
    <source>
        <tissue evidence="3">Whole aphids</tissue>
    </source>
</reference>
<evidence type="ECO:0000313" key="3">
    <source>
        <dbReference type="EMBL" id="KAE9543764.1"/>
    </source>
</evidence>
<feature type="transmembrane region" description="Helical" evidence="2">
    <location>
        <begin position="298"/>
        <end position="316"/>
    </location>
</feature>
<dbReference type="EMBL" id="VYZN01000006">
    <property type="protein sequence ID" value="KAE9543764.1"/>
    <property type="molecule type" value="Genomic_DNA"/>
</dbReference>
<proteinExistence type="predicted"/>
<evidence type="ECO:0000256" key="1">
    <source>
        <dbReference type="SAM" id="MobiDB-lite"/>
    </source>
</evidence>
<protein>
    <submittedName>
        <fullName evidence="3">Uncharacterized protein</fullName>
    </submittedName>
</protein>
<evidence type="ECO:0000313" key="4">
    <source>
        <dbReference type="Proteomes" id="UP000475862"/>
    </source>
</evidence>
<keyword evidence="2" id="KW-0472">Membrane</keyword>
<accession>A0A6G0U3W0</accession>
<feature type="region of interest" description="Disordered" evidence="1">
    <location>
        <begin position="135"/>
        <end position="166"/>
    </location>
</feature>
<organism evidence="3 4">
    <name type="scientific">Aphis glycines</name>
    <name type="common">Soybean aphid</name>
    <dbReference type="NCBI Taxonomy" id="307491"/>
    <lineage>
        <taxon>Eukaryota</taxon>
        <taxon>Metazoa</taxon>
        <taxon>Ecdysozoa</taxon>
        <taxon>Arthropoda</taxon>
        <taxon>Hexapoda</taxon>
        <taxon>Insecta</taxon>
        <taxon>Pterygota</taxon>
        <taxon>Neoptera</taxon>
        <taxon>Paraneoptera</taxon>
        <taxon>Hemiptera</taxon>
        <taxon>Sternorrhyncha</taxon>
        <taxon>Aphidomorpha</taxon>
        <taxon>Aphidoidea</taxon>
        <taxon>Aphididae</taxon>
        <taxon>Aphidini</taxon>
        <taxon>Aphis</taxon>
        <taxon>Aphis</taxon>
    </lineage>
</organism>
<feature type="region of interest" description="Disordered" evidence="1">
    <location>
        <begin position="194"/>
        <end position="239"/>
    </location>
</feature>
<sequence>MRRVTHACADIMSQTQRLTTNEILLFSTITKHNFPPVTIIEDENQSIFSTRYYKTNSYTVVRKKIIYFILNVNDQKSLWSSGFYPDNGHRGNASPQPVHTLRRVAGSFTRRSSLRRGIHSRLHLQINITIIRRRRRRVSTAAQPDLQQPPPTINSNSSRLPSRRSDSNARPFLIAVIATIRRFTSVALRTPFPRAPADHHHRAVREQHRHTRHPCFSPDPVSPVSNGPSAPYSSPPTNSQTARVWVPVHSDTIGKLTQEVSELLSSLAPGKRRLCGHTPAIVSVYTVLMARTIRRQPSCGVCVCHFVIVVINYYFLMTTFSAKKIRVFFFSTTFLNLIQAENTFRYTVYPIKFLVCVVKVSSIACCSVFRKLVLSIKVMYLSTKSVFPTSICSLRWKEWCI</sequence>
<keyword evidence="2" id="KW-0812">Transmembrane</keyword>
<feature type="compositionally biased region" description="Polar residues" evidence="1">
    <location>
        <begin position="223"/>
        <end position="239"/>
    </location>
</feature>
<comment type="caution">
    <text evidence="3">The sequence shown here is derived from an EMBL/GenBank/DDBJ whole genome shotgun (WGS) entry which is preliminary data.</text>
</comment>
<gene>
    <name evidence="3" type="ORF">AGLY_001994</name>
</gene>
<name>A0A6G0U3W0_APHGL</name>
<feature type="compositionally biased region" description="Basic residues" evidence="1">
    <location>
        <begin position="199"/>
        <end position="213"/>
    </location>
</feature>
<dbReference type="AlphaFoldDB" id="A0A6G0U3W0"/>